<dbReference type="GO" id="GO:0016493">
    <property type="term" value="F:C-C chemokine receptor activity"/>
    <property type="evidence" value="ECO:0007669"/>
    <property type="project" value="TreeGrafter"/>
</dbReference>
<keyword evidence="5 9" id="KW-0297">G-protein coupled receptor</keyword>
<dbReference type="AlphaFoldDB" id="A0A9Q0DZK3"/>
<dbReference type="PRINTS" id="PR00237">
    <property type="entry name" value="GPCRRHODOPSN"/>
</dbReference>
<dbReference type="EMBL" id="JANIIK010000109">
    <property type="protein sequence ID" value="KAJ3598474.1"/>
    <property type="molecule type" value="Genomic_DNA"/>
</dbReference>
<dbReference type="InterPro" id="IPR000355">
    <property type="entry name" value="Chemokine_rcpt"/>
</dbReference>
<dbReference type="GO" id="GO:0007204">
    <property type="term" value="P:positive regulation of cytosolic calcium ion concentration"/>
    <property type="evidence" value="ECO:0007669"/>
    <property type="project" value="TreeGrafter"/>
</dbReference>
<feature type="transmembrane region" description="Helical" evidence="10">
    <location>
        <begin position="275"/>
        <end position="294"/>
    </location>
</feature>
<keyword evidence="14" id="KW-1185">Reference proteome</keyword>
<dbReference type="GO" id="GO:0019722">
    <property type="term" value="P:calcium-mediated signaling"/>
    <property type="evidence" value="ECO:0007669"/>
    <property type="project" value="TreeGrafter"/>
</dbReference>
<evidence type="ECO:0000256" key="10">
    <source>
        <dbReference type="SAM" id="Phobius"/>
    </source>
</evidence>
<keyword evidence="8 9" id="KW-0807">Transducer</keyword>
<comment type="similarity">
    <text evidence="9">Belongs to the G-protein coupled receptor 1 family.</text>
</comment>
<dbReference type="InterPro" id="IPR017452">
    <property type="entry name" value="GPCR_Rhodpsn_7TM"/>
</dbReference>
<evidence type="ECO:0000256" key="5">
    <source>
        <dbReference type="ARBA" id="ARBA00023040"/>
    </source>
</evidence>
<sequence>MNTTGAVLFSVGATTQPVSFSRTAESVGGGNVSSYFDVGGGNLSYYADYADYTDYDSEDLLRHYNGNYNGRRGAYFLPALYCILFMLGVLGNLLVVWVMVAGVGLRSVTDVCLFNLAMADLLLLSSLPFLAHQARRHWSFGDGWCKAVLGTYYVGFYSGIFFLVLMSMDRYLAIVHAILALKVRTRTFGAVAAVVTWAAGLLASFPEVGFLEAQTLNGTLFCAPNIIKKGDLHYGQLFGLLKMNVLGLVLPLVIMTFCYGCIIRKLLSGRSSRRPAVRLILVVVVAFLCCWLPYNLTCFIKALYLMGIPKEISCHHSSNLRTAVQVTEVVAYSHSCLNPAVPRHHEAPRTSGGEAAELRLLPASMSTSLNERSTAV</sequence>
<dbReference type="GO" id="GO:0009897">
    <property type="term" value="C:external side of plasma membrane"/>
    <property type="evidence" value="ECO:0007669"/>
    <property type="project" value="TreeGrafter"/>
</dbReference>
<dbReference type="PROSITE" id="PS00237">
    <property type="entry name" value="G_PROTEIN_RECEP_F1_1"/>
    <property type="match status" value="1"/>
</dbReference>
<protein>
    <recommendedName>
        <fullName evidence="11">G-protein coupled receptors family 1 profile domain-containing protein</fullName>
    </recommendedName>
</protein>
<dbReference type="PRINTS" id="PR00657">
    <property type="entry name" value="CCCHEMOKINER"/>
</dbReference>
<feature type="transmembrane region" description="Helical" evidence="10">
    <location>
        <begin position="112"/>
        <end position="131"/>
    </location>
</feature>
<comment type="subcellular location">
    <subcellularLocation>
        <location evidence="1">Cell membrane</location>
        <topology evidence="1">Multi-pass membrane protein</topology>
    </subcellularLocation>
</comment>
<dbReference type="OrthoDB" id="8951197at2759"/>
<evidence type="ECO:0000256" key="4">
    <source>
        <dbReference type="ARBA" id="ARBA00022989"/>
    </source>
</evidence>
<evidence type="ECO:0000256" key="9">
    <source>
        <dbReference type="RuleBase" id="RU000688"/>
    </source>
</evidence>
<evidence type="ECO:0000256" key="8">
    <source>
        <dbReference type="ARBA" id="ARBA00023224"/>
    </source>
</evidence>
<organism evidence="12 14">
    <name type="scientific">Muraenolepis orangiensis</name>
    <name type="common">Patagonian moray cod</name>
    <dbReference type="NCBI Taxonomy" id="630683"/>
    <lineage>
        <taxon>Eukaryota</taxon>
        <taxon>Metazoa</taxon>
        <taxon>Chordata</taxon>
        <taxon>Craniata</taxon>
        <taxon>Vertebrata</taxon>
        <taxon>Euteleostomi</taxon>
        <taxon>Actinopterygii</taxon>
        <taxon>Neopterygii</taxon>
        <taxon>Teleostei</taxon>
        <taxon>Neoteleostei</taxon>
        <taxon>Acanthomorphata</taxon>
        <taxon>Zeiogadaria</taxon>
        <taxon>Gadariae</taxon>
        <taxon>Gadiformes</taxon>
        <taxon>Muraenolepidoidei</taxon>
        <taxon>Muraenolepididae</taxon>
        <taxon>Muraenolepis</taxon>
    </lineage>
</organism>
<evidence type="ECO:0000313" key="12">
    <source>
        <dbReference type="EMBL" id="KAJ3598474.1"/>
    </source>
</evidence>
<proteinExistence type="inferred from homology"/>
<evidence type="ECO:0000313" key="13">
    <source>
        <dbReference type="EMBL" id="KAJ3602237.1"/>
    </source>
</evidence>
<keyword evidence="6 10" id="KW-0472">Membrane</keyword>
<keyword evidence="7 9" id="KW-0675">Receptor</keyword>
<evidence type="ECO:0000259" key="11">
    <source>
        <dbReference type="PROSITE" id="PS50262"/>
    </source>
</evidence>
<dbReference type="InterPro" id="IPR000276">
    <property type="entry name" value="GPCR_Rhodpsn"/>
</dbReference>
<dbReference type="PANTHER" id="PTHR10489">
    <property type="entry name" value="CELL ADHESION MOLECULE"/>
    <property type="match status" value="1"/>
</dbReference>
<evidence type="ECO:0000256" key="7">
    <source>
        <dbReference type="ARBA" id="ARBA00023170"/>
    </source>
</evidence>
<dbReference type="Pfam" id="PF00001">
    <property type="entry name" value="7tm_1"/>
    <property type="match status" value="1"/>
</dbReference>
<dbReference type="InterPro" id="IPR050119">
    <property type="entry name" value="CCR1-9-like"/>
</dbReference>
<dbReference type="CDD" id="cd14984">
    <property type="entry name" value="7tmA_Chemokine_R"/>
    <property type="match status" value="1"/>
</dbReference>
<feature type="transmembrane region" description="Helical" evidence="10">
    <location>
        <begin position="188"/>
        <end position="205"/>
    </location>
</feature>
<dbReference type="GO" id="GO:0006955">
    <property type="term" value="P:immune response"/>
    <property type="evidence" value="ECO:0007669"/>
    <property type="project" value="TreeGrafter"/>
</dbReference>
<dbReference type="EMBL" id="JANIIK010000046">
    <property type="protein sequence ID" value="KAJ3602237.1"/>
    <property type="molecule type" value="Genomic_DNA"/>
</dbReference>
<feature type="transmembrane region" description="Helical" evidence="10">
    <location>
        <begin position="245"/>
        <end position="263"/>
    </location>
</feature>
<evidence type="ECO:0000256" key="1">
    <source>
        <dbReference type="ARBA" id="ARBA00004651"/>
    </source>
</evidence>
<dbReference type="PANTHER" id="PTHR10489:SF627">
    <property type="entry name" value="C-C CHEMOKINE RECEPTOR TYPE 8"/>
    <property type="match status" value="1"/>
</dbReference>
<evidence type="ECO:0000256" key="2">
    <source>
        <dbReference type="ARBA" id="ARBA00022475"/>
    </source>
</evidence>
<keyword evidence="3 9" id="KW-0812">Transmembrane</keyword>
<reference evidence="12" key="1">
    <citation type="submission" date="2022-07" db="EMBL/GenBank/DDBJ databases">
        <title>Chromosome-level genome of Muraenolepis orangiensis.</title>
        <authorList>
            <person name="Kim J."/>
        </authorList>
    </citation>
    <scope>NUCLEOTIDE SEQUENCE</scope>
    <source>
        <strain evidence="12">KU_S4_2022</strain>
        <tissue evidence="12">Muscle</tissue>
    </source>
</reference>
<dbReference type="SUPFAM" id="SSF81321">
    <property type="entry name" value="Family A G protein-coupled receptor-like"/>
    <property type="match status" value="1"/>
</dbReference>
<feature type="transmembrane region" description="Helical" evidence="10">
    <location>
        <begin position="151"/>
        <end position="168"/>
    </location>
</feature>
<comment type="caution">
    <text evidence="12">The sequence shown here is derived from an EMBL/GenBank/DDBJ whole genome shotgun (WGS) entry which is preliminary data.</text>
</comment>
<dbReference type="PROSITE" id="PS50262">
    <property type="entry name" value="G_PROTEIN_RECEP_F1_2"/>
    <property type="match status" value="1"/>
</dbReference>
<evidence type="ECO:0000256" key="6">
    <source>
        <dbReference type="ARBA" id="ARBA00023136"/>
    </source>
</evidence>
<feature type="domain" description="G-protein coupled receptors family 1 profile" evidence="11">
    <location>
        <begin position="91"/>
        <end position="342"/>
    </location>
</feature>
<dbReference type="GO" id="GO:0019957">
    <property type="term" value="F:C-C chemokine binding"/>
    <property type="evidence" value="ECO:0007669"/>
    <property type="project" value="TreeGrafter"/>
</dbReference>
<evidence type="ECO:0000313" key="14">
    <source>
        <dbReference type="Proteomes" id="UP001148018"/>
    </source>
</evidence>
<keyword evidence="4 10" id="KW-1133">Transmembrane helix</keyword>
<dbReference type="Gene3D" id="1.20.1070.10">
    <property type="entry name" value="Rhodopsin 7-helix transmembrane proteins"/>
    <property type="match status" value="1"/>
</dbReference>
<dbReference type="GO" id="GO:0060326">
    <property type="term" value="P:cell chemotaxis"/>
    <property type="evidence" value="ECO:0007669"/>
    <property type="project" value="TreeGrafter"/>
</dbReference>
<feature type="transmembrane region" description="Helical" evidence="10">
    <location>
        <begin position="75"/>
        <end position="100"/>
    </location>
</feature>
<dbReference type="Proteomes" id="UP001148018">
    <property type="component" value="Unassembled WGS sequence"/>
</dbReference>
<evidence type="ECO:0000256" key="3">
    <source>
        <dbReference type="ARBA" id="ARBA00022692"/>
    </source>
</evidence>
<accession>A0A9Q0DZK3</accession>
<name>A0A9Q0DZK3_9TELE</name>
<keyword evidence="2" id="KW-1003">Cell membrane</keyword>
<gene>
    <name evidence="12" type="ORF">NHX12_001984</name>
    <name evidence="13" type="ORF">NHX12_029996</name>
</gene>